<sequence length="66" mass="7406">MGSIIDEYGGSDADVKVLIGKARATYLQLKNICNSKELSEFQNSSTVWVGNLENYENYHPEDTSVY</sequence>
<evidence type="ECO:0000313" key="2">
    <source>
        <dbReference type="Proteomes" id="UP000279833"/>
    </source>
</evidence>
<gene>
    <name evidence="1" type="ORF">SCUD_LOCUS20569</name>
</gene>
<protein>
    <submittedName>
        <fullName evidence="3">Transcriptional regulator</fullName>
    </submittedName>
</protein>
<dbReference type="Proteomes" id="UP000279833">
    <property type="component" value="Unassembled WGS sequence"/>
</dbReference>
<name>A0A183KZS0_9TREM</name>
<reference evidence="1 2" key="2">
    <citation type="submission" date="2018-11" db="EMBL/GenBank/DDBJ databases">
        <authorList>
            <consortium name="Pathogen Informatics"/>
        </authorList>
    </citation>
    <scope>NUCLEOTIDE SEQUENCE [LARGE SCALE GENOMIC DNA]</scope>
    <source>
        <strain evidence="1">Dakar</strain>
        <strain evidence="2">Dakar, Senegal</strain>
    </source>
</reference>
<evidence type="ECO:0000313" key="1">
    <source>
        <dbReference type="EMBL" id="VDP72660.1"/>
    </source>
</evidence>
<dbReference type="AlphaFoldDB" id="A0A183KZS0"/>
<organism evidence="3">
    <name type="scientific">Schistosoma curassoni</name>
    <dbReference type="NCBI Taxonomy" id="6186"/>
    <lineage>
        <taxon>Eukaryota</taxon>
        <taxon>Metazoa</taxon>
        <taxon>Spiralia</taxon>
        <taxon>Lophotrochozoa</taxon>
        <taxon>Platyhelminthes</taxon>
        <taxon>Trematoda</taxon>
        <taxon>Digenea</taxon>
        <taxon>Strigeidida</taxon>
        <taxon>Schistosomatoidea</taxon>
        <taxon>Schistosomatidae</taxon>
        <taxon>Schistosoma</taxon>
    </lineage>
</organism>
<evidence type="ECO:0000313" key="3">
    <source>
        <dbReference type="WBParaSite" id="SCUD_0002057001-mRNA-1"/>
    </source>
</evidence>
<dbReference type="WBParaSite" id="SCUD_0002057001-mRNA-1">
    <property type="protein sequence ID" value="SCUD_0002057001-mRNA-1"/>
    <property type="gene ID" value="SCUD_0002057001"/>
</dbReference>
<keyword evidence="2" id="KW-1185">Reference proteome</keyword>
<reference evidence="3" key="1">
    <citation type="submission" date="2016-06" db="UniProtKB">
        <authorList>
            <consortium name="WormBaseParasite"/>
        </authorList>
    </citation>
    <scope>IDENTIFICATION</scope>
</reference>
<proteinExistence type="predicted"/>
<dbReference type="EMBL" id="UZAK01044577">
    <property type="protein sequence ID" value="VDP72660.1"/>
    <property type="molecule type" value="Genomic_DNA"/>
</dbReference>
<accession>A0A183KZS0</accession>